<comment type="caution">
    <text evidence="1">The sequence shown here is derived from an EMBL/GenBank/DDBJ whole genome shotgun (WGS) entry which is preliminary data.</text>
</comment>
<proteinExistence type="predicted"/>
<dbReference type="InterPro" id="IPR036249">
    <property type="entry name" value="Thioredoxin-like_sf"/>
</dbReference>
<accession>A0A7W4Z9A7</accession>
<name>A0A7W4Z9A7_9GAMM</name>
<keyword evidence="2" id="KW-1185">Reference proteome</keyword>
<sequence>MPKDLILYTTLGCTLCEKAKAEIWPLLEQFQLRLREVDIADDSQLLDRFETRIPLVGLGDPGDVCGWPFDRQQLREWLLRRLPEL</sequence>
<dbReference type="RefSeq" id="WP_343057473.1">
    <property type="nucleotide sequence ID" value="NZ_JACHWZ010000009.1"/>
</dbReference>
<dbReference type="Pfam" id="PF05768">
    <property type="entry name" value="Glrx-like"/>
    <property type="match status" value="1"/>
</dbReference>
<organism evidence="1 2">
    <name type="scientific">Microbulbifer rhizosphaerae</name>
    <dbReference type="NCBI Taxonomy" id="1562603"/>
    <lineage>
        <taxon>Bacteria</taxon>
        <taxon>Pseudomonadati</taxon>
        <taxon>Pseudomonadota</taxon>
        <taxon>Gammaproteobacteria</taxon>
        <taxon>Cellvibrionales</taxon>
        <taxon>Microbulbiferaceae</taxon>
        <taxon>Microbulbifer</taxon>
    </lineage>
</organism>
<reference evidence="1 2" key="1">
    <citation type="submission" date="2020-08" db="EMBL/GenBank/DDBJ databases">
        <title>Genomic Encyclopedia of Type Strains, Phase III (KMG-III): the genomes of soil and plant-associated and newly described type strains.</title>
        <authorList>
            <person name="Whitman W."/>
        </authorList>
    </citation>
    <scope>NUCLEOTIDE SEQUENCE [LARGE SCALE GENOMIC DNA]</scope>
    <source>
        <strain evidence="1 2">CECT 8799</strain>
    </source>
</reference>
<gene>
    <name evidence="1" type="ORF">FHS09_002300</name>
</gene>
<dbReference type="SUPFAM" id="SSF52833">
    <property type="entry name" value="Thioredoxin-like"/>
    <property type="match status" value="1"/>
</dbReference>
<evidence type="ECO:0000313" key="2">
    <source>
        <dbReference type="Proteomes" id="UP000535937"/>
    </source>
</evidence>
<evidence type="ECO:0008006" key="3">
    <source>
        <dbReference type="Google" id="ProtNLM"/>
    </source>
</evidence>
<dbReference type="AlphaFoldDB" id="A0A7W4Z9A7"/>
<dbReference type="EMBL" id="JACHWZ010000009">
    <property type="protein sequence ID" value="MBB3061467.1"/>
    <property type="molecule type" value="Genomic_DNA"/>
</dbReference>
<dbReference type="Gene3D" id="3.40.30.10">
    <property type="entry name" value="Glutaredoxin"/>
    <property type="match status" value="1"/>
</dbReference>
<dbReference type="InterPro" id="IPR008554">
    <property type="entry name" value="Glutaredoxin-like"/>
</dbReference>
<protein>
    <recommendedName>
        <fullName evidence="3">Glutaredoxin-like domain</fullName>
    </recommendedName>
</protein>
<evidence type="ECO:0000313" key="1">
    <source>
        <dbReference type="EMBL" id="MBB3061467.1"/>
    </source>
</evidence>
<dbReference type="Proteomes" id="UP000535937">
    <property type="component" value="Unassembled WGS sequence"/>
</dbReference>